<evidence type="ECO:0000256" key="6">
    <source>
        <dbReference type="ARBA" id="ARBA00023136"/>
    </source>
</evidence>
<evidence type="ECO:0000256" key="3">
    <source>
        <dbReference type="ARBA" id="ARBA00022475"/>
    </source>
</evidence>
<feature type="transmembrane region" description="Helical" evidence="7">
    <location>
        <begin position="145"/>
        <end position="167"/>
    </location>
</feature>
<dbReference type="InterPro" id="IPR000515">
    <property type="entry name" value="MetI-like"/>
</dbReference>
<accession>A0ABW3HJV2</accession>
<proteinExistence type="inferred from homology"/>
<dbReference type="CDD" id="cd06261">
    <property type="entry name" value="TM_PBP2"/>
    <property type="match status" value="1"/>
</dbReference>
<evidence type="ECO:0000256" key="5">
    <source>
        <dbReference type="ARBA" id="ARBA00022989"/>
    </source>
</evidence>
<keyword evidence="10" id="KW-1185">Reference proteome</keyword>
<sequence length="298" mass="33853">MEQSHLLNSRGDKAFLTFNSLMLWLILLVVLYPLIYIVSASFSNPEAVASGRVWLFPVDPTLDGYKAVFKHDMILTGFSNSFFYMIVGTVFNVLMTVLAAYPLSRRDFFGGKVLMLLFVFTMMFDGGLIPRYILVKDLELLNTRWALIIPVALGVWHVIITRTYFRVTISNELLEAARIDGCNDFRFVWRIVLPLSAPILAVISLFYAVGHWNQYFNALIFLKDPGLYPLQLVLKQILVENEVDISMVGDVADLAMRAQLRDLLKYSLIIVATVPVLAIYPFVQKHFVKGVMIGSLKE</sequence>
<dbReference type="PANTHER" id="PTHR43744:SF9">
    <property type="entry name" value="POLYGALACTURONAN_RHAMNOGALACTURONAN TRANSPORT SYSTEM PERMEASE PROTEIN YTCP"/>
    <property type="match status" value="1"/>
</dbReference>
<gene>
    <name evidence="9" type="ORF">ACFQ2I_00100</name>
</gene>
<feature type="transmembrane region" description="Helical" evidence="7">
    <location>
        <begin position="82"/>
        <end position="101"/>
    </location>
</feature>
<dbReference type="Gene3D" id="1.10.3720.10">
    <property type="entry name" value="MetI-like"/>
    <property type="match status" value="1"/>
</dbReference>
<dbReference type="PANTHER" id="PTHR43744">
    <property type="entry name" value="ABC TRANSPORTER PERMEASE PROTEIN MG189-RELATED-RELATED"/>
    <property type="match status" value="1"/>
</dbReference>
<comment type="subcellular location">
    <subcellularLocation>
        <location evidence="1 7">Cell membrane</location>
        <topology evidence="1 7">Multi-pass membrane protein</topology>
    </subcellularLocation>
</comment>
<evidence type="ECO:0000259" key="8">
    <source>
        <dbReference type="PROSITE" id="PS50928"/>
    </source>
</evidence>
<evidence type="ECO:0000313" key="10">
    <source>
        <dbReference type="Proteomes" id="UP001596989"/>
    </source>
</evidence>
<reference evidence="10" key="1">
    <citation type="journal article" date="2019" name="Int. J. Syst. Evol. Microbiol.">
        <title>The Global Catalogue of Microorganisms (GCM) 10K type strain sequencing project: providing services to taxonomists for standard genome sequencing and annotation.</title>
        <authorList>
            <consortium name="The Broad Institute Genomics Platform"/>
            <consortium name="The Broad Institute Genome Sequencing Center for Infectious Disease"/>
            <person name="Wu L."/>
            <person name="Ma J."/>
        </authorList>
    </citation>
    <scope>NUCLEOTIDE SEQUENCE [LARGE SCALE GENOMIC DNA]</scope>
    <source>
        <strain evidence="10">CCUG 59129</strain>
    </source>
</reference>
<protein>
    <submittedName>
        <fullName evidence="9">Carbohydrate ABC transporter permease</fullName>
    </submittedName>
</protein>
<keyword evidence="4 7" id="KW-0812">Transmembrane</keyword>
<evidence type="ECO:0000256" key="2">
    <source>
        <dbReference type="ARBA" id="ARBA00022448"/>
    </source>
</evidence>
<dbReference type="Pfam" id="PF00528">
    <property type="entry name" value="BPD_transp_1"/>
    <property type="match status" value="1"/>
</dbReference>
<organism evidence="9 10">
    <name type="scientific">Paenibacillus chungangensis</name>
    <dbReference type="NCBI Taxonomy" id="696535"/>
    <lineage>
        <taxon>Bacteria</taxon>
        <taxon>Bacillati</taxon>
        <taxon>Bacillota</taxon>
        <taxon>Bacilli</taxon>
        <taxon>Bacillales</taxon>
        <taxon>Paenibacillaceae</taxon>
        <taxon>Paenibacillus</taxon>
    </lineage>
</organism>
<name>A0ABW3HJV2_9BACL</name>
<feature type="domain" description="ABC transmembrane type-1" evidence="8">
    <location>
        <begin position="78"/>
        <end position="281"/>
    </location>
</feature>
<evidence type="ECO:0000256" key="4">
    <source>
        <dbReference type="ARBA" id="ARBA00022692"/>
    </source>
</evidence>
<keyword evidence="2 7" id="KW-0813">Transport</keyword>
<evidence type="ECO:0000256" key="7">
    <source>
        <dbReference type="RuleBase" id="RU363032"/>
    </source>
</evidence>
<comment type="similarity">
    <text evidence="7">Belongs to the binding-protein-dependent transport system permease family.</text>
</comment>
<dbReference type="PROSITE" id="PS50928">
    <property type="entry name" value="ABC_TM1"/>
    <property type="match status" value="1"/>
</dbReference>
<dbReference type="SUPFAM" id="SSF161098">
    <property type="entry name" value="MetI-like"/>
    <property type="match status" value="1"/>
</dbReference>
<feature type="transmembrane region" description="Helical" evidence="7">
    <location>
        <begin position="187"/>
        <end position="209"/>
    </location>
</feature>
<dbReference type="RefSeq" id="WP_377561396.1">
    <property type="nucleotide sequence ID" value="NZ_JBHTJZ010000002.1"/>
</dbReference>
<keyword evidence="3" id="KW-1003">Cell membrane</keyword>
<feature type="transmembrane region" description="Helical" evidence="7">
    <location>
        <begin position="21"/>
        <end position="42"/>
    </location>
</feature>
<dbReference type="Proteomes" id="UP001596989">
    <property type="component" value="Unassembled WGS sequence"/>
</dbReference>
<keyword evidence="5 7" id="KW-1133">Transmembrane helix</keyword>
<feature type="transmembrane region" description="Helical" evidence="7">
    <location>
        <begin position="263"/>
        <end position="283"/>
    </location>
</feature>
<evidence type="ECO:0000313" key="9">
    <source>
        <dbReference type="EMBL" id="MFD0957793.1"/>
    </source>
</evidence>
<feature type="transmembrane region" description="Helical" evidence="7">
    <location>
        <begin position="113"/>
        <end position="133"/>
    </location>
</feature>
<dbReference type="EMBL" id="JBHTJZ010000002">
    <property type="protein sequence ID" value="MFD0957793.1"/>
    <property type="molecule type" value="Genomic_DNA"/>
</dbReference>
<comment type="caution">
    <text evidence="9">The sequence shown here is derived from an EMBL/GenBank/DDBJ whole genome shotgun (WGS) entry which is preliminary data.</text>
</comment>
<dbReference type="InterPro" id="IPR035906">
    <property type="entry name" value="MetI-like_sf"/>
</dbReference>
<keyword evidence="6 7" id="KW-0472">Membrane</keyword>
<evidence type="ECO:0000256" key="1">
    <source>
        <dbReference type="ARBA" id="ARBA00004651"/>
    </source>
</evidence>